<comment type="catalytic activity">
    <reaction evidence="6 7">
        <text>cytidine(34) in tRNA(Ile2) + L-lysine + ATP = lysidine(34) in tRNA(Ile2) + AMP + diphosphate + H(+)</text>
        <dbReference type="Rhea" id="RHEA:43744"/>
        <dbReference type="Rhea" id="RHEA-COMP:10625"/>
        <dbReference type="Rhea" id="RHEA-COMP:10670"/>
        <dbReference type="ChEBI" id="CHEBI:15378"/>
        <dbReference type="ChEBI" id="CHEBI:30616"/>
        <dbReference type="ChEBI" id="CHEBI:32551"/>
        <dbReference type="ChEBI" id="CHEBI:33019"/>
        <dbReference type="ChEBI" id="CHEBI:82748"/>
        <dbReference type="ChEBI" id="CHEBI:83665"/>
        <dbReference type="ChEBI" id="CHEBI:456215"/>
        <dbReference type="EC" id="6.3.4.19"/>
    </reaction>
</comment>
<dbReference type="HAMAP" id="MF_01161">
    <property type="entry name" value="tRNA_Ile_lys_synt"/>
    <property type="match status" value="1"/>
</dbReference>
<dbReference type="Pfam" id="PF01171">
    <property type="entry name" value="ATP_bind_3"/>
    <property type="match status" value="1"/>
</dbReference>
<reference evidence="10 11" key="1">
    <citation type="submission" date="2023-07" db="EMBL/GenBank/DDBJ databases">
        <title>Sequencing the genomes of 1000 actinobacteria strains.</title>
        <authorList>
            <person name="Klenk H.-P."/>
        </authorList>
    </citation>
    <scope>NUCLEOTIDE SEQUENCE [LARGE SCALE GENOMIC DNA]</scope>
    <source>
        <strain evidence="10 11">DSM 20167</strain>
    </source>
</reference>
<gene>
    <name evidence="7" type="primary">tilS</name>
    <name evidence="10" type="ORF">J2S64_002035</name>
</gene>
<evidence type="ECO:0000256" key="6">
    <source>
        <dbReference type="ARBA" id="ARBA00048539"/>
    </source>
</evidence>
<dbReference type="Pfam" id="PF09179">
    <property type="entry name" value="TilS"/>
    <property type="match status" value="1"/>
</dbReference>
<keyword evidence="3 7" id="KW-0819">tRNA processing</keyword>
<comment type="function">
    <text evidence="7">Ligates lysine onto the cytidine present at position 34 of the AUA codon-specific tRNA(Ile) that contains the anticodon CAU, in an ATP-dependent manner. Cytidine is converted to lysidine, thus changing the amino acid specificity of the tRNA from methionine to isoleucine.</text>
</comment>
<proteinExistence type="inferred from homology"/>
<dbReference type="InterPro" id="IPR012094">
    <property type="entry name" value="tRNA_Ile_lys_synt"/>
</dbReference>
<dbReference type="Proteomes" id="UP001183817">
    <property type="component" value="Unassembled WGS sequence"/>
</dbReference>
<keyword evidence="4 7" id="KW-0547">Nucleotide-binding</keyword>
<feature type="domain" description="tRNA(Ile)-lysidine/2-thiocytidine synthase N-terminal" evidence="8">
    <location>
        <begin position="25"/>
        <end position="199"/>
    </location>
</feature>
<organism evidence="10 11">
    <name type="scientific">Paeniglutamicibacter sulfureus</name>
    <dbReference type="NCBI Taxonomy" id="43666"/>
    <lineage>
        <taxon>Bacteria</taxon>
        <taxon>Bacillati</taxon>
        <taxon>Actinomycetota</taxon>
        <taxon>Actinomycetes</taxon>
        <taxon>Micrococcales</taxon>
        <taxon>Micrococcaceae</taxon>
        <taxon>Paeniglutamicibacter</taxon>
    </lineage>
</organism>
<dbReference type="SUPFAM" id="SSF82829">
    <property type="entry name" value="MesJ substrate recognition domain-like"/>
    <property type="match status" value="1"/>
</dbReference>
<evidence type="ECO:0000256" key="7">
    <source>
        <dbReference type="HAMAP-Rule" id="MF_01161"/>
    </source>
</evidence>
<sequence length="349" mass="36082">MGGKLPRVLADARNAIRAMVPPGGKVLVACSGGADSLALAAAAAFLHRAREIDAGAVVVDHRMQPGSAEVAQRAAAQCRALGLGEVLVLPVEVDGGSEQAARTARYAAFARALEDSGAGHVLLGHTLDDQAEQVLLGLARGSGTLSLAGMPAARGQYLRPLLGLARADVEAICRHEGLDYWSDPTNTDPRYLRNRVRHELMPVLRSVLGDQVPAALARTAALARADAEYLDGLAASALHDAILAPEPALADGASVAASAVSSIDLARLRAMPEPLRSRALRLSVVRLGAPAPDFERLRALNALVLGSKSAGPIQLEGPVEATRIAGTRLPAGTAPFLRLDASGLRPGDG</sequence>
<evidence type="ECO:0000313" key="10">
    <source>
        <dbReference type="EMBL" id="MDR7358344.1"/>
    </source>
</evidence>
<evidence type="ECO:0000259" key="9">
    <source>
        <dbReference type="Pfam" id="PF09179"/>
    </source>
</evidence>
<dbReference type="InterPro" id="IPR015262">
    <property type="entry name" value="tRNA_Ile_lys_synt_subst-bd"/>
</dbReference>
<dbReference type="PANTHER" id="PTHR43033">
    <property type="entry name" value="TRNA(ILE)-LYSIDINE SYNTHASE-RELATED"/>
    <property type="match status" value="1"/>
</dbReference>
<evidence type="ECO:0000256" key="1">
    <source>
        <dbReference type="ARBA" id="ARBA00022490"/>
    </source>
</evidence>
<dbReference type="InterPro" id="IPR014729">
    <property type="entry name" value="Rossmann-like_a/b/a_fold"/>
</dbReference>
<dbReference type="Gene3D" id="3.40.50.620">
    <property type="entry name" value="HUPs"/>
    <property type="match status" value="1"/>
</dbReference>
<protein>
    <recommendedName>
        <fullName evidence="7">tRNA(Ile)-lysidine synthase</fullName>
        <ecNumber evidence="7">6.3.4.19</ecNumber>
    </recommendedName>
    <alternativeName>
        <fullName evidence="7">tRNA(Ile)-2-lysyl-cytidine synthase</fullName>
    </alternativeName>
    <alternativeName>
        <fullName evidence="7">tRNA(Ile)-lysidine synthetase</fullName>
    </alternativeName>
</protein>
<comment type="domain">
    <text evidence="7">The N-terminal region contains the highly conserved SGGXDS motif, predicted to be a P-loop motif involved in ATP binding.</text>
</comment>
<dbReference type="GO" id="GO:0032267">
    <property type="term" value="F:tRNA(Ile)-lysidine synthase activity"/>
    <property type="evidence" value="ECO:0007669"/>
    <property type="project" value="UniProtKB-EC"/>
</dbReference>
<keyword evidence="2 7" id="KW-0436">Ligase</keyword>
<evidence type="ECO:0000259" key="8">
    <source>
        <dbReference type="Pfam" id="PF01171"/>
    </source>
</evidence>
<comment type="caution">
    <text evidence="10">The sequence shown here is derived from an EMBL/GenBank/DDBJ whole genome shotgun (WGS) entry which is preliminary data.</text>
</comment>
<dbReference type="SUPFAM" id="SSF52402">
    <property type="entry name" value="Adenine nucleotide alpha hydrolases-like"/>
    <property type="match status" value="1"/>
</dbReference>
<evidence type="ECO:0000313" key="11">
    <source>
        <dbReference type="Proteomes" id="UP001183817"/>
    </source>
</evidence>
<keyword evidence="5 7" id="KW-0067">ATP-binding</keyword>
<dbReference type="PANTHER" id="PTHR43033:SF1">
    <property type="entry name" value="TRNA(ILE)-LYSIDINE SYNTHASE-RELATED"/>
    <property type="match status" value="1"/>
</dbReference>
<evidence type="ECO:0000256" key="3">
    <source>
        <dbReference type="ARBA" id="ARBA00022694"/>
    </source>
</evidence>
<keyword evidence="11" id="KW-1185">Reference proteome</keyword>
<dbReference type="CDD" id="cd01992">
    <property type="entry name" value="TilS_N"/>
    <property type="match status" value="1"/>
</dbReference>
<comment type="similarity">
    <text evidence="7">Belongs to the tRNA(Ile)-lysidine synthase family.</text>
</comment>
<dbReference type="NCBIfam" id="TIGR02432">
    <property type="entry name" value="lysidine_TilS_N"/>
    <property type="match status" value="1"/>
</dbReference>
<evidence type="ECO:0000256" key="2">
    <source>
        <dbReference type="ARBA" id="ARBA00022598"/>
    </source>
</evidence>
<keyword evidence="1 7" id="KW-0963">Cytoplasm</keyword>
<accession>A0ABU2BI65</accession>
<dbReference type="RefSeq" id="WP_310290133.1">
    <property type="nucleotide sequence ID" value="NZ_BAAAWO010000001.1"/>
</dbReference>
<evidence type="ECO:0000256" key="4">
    <source>
        <dbReference type="ARBA" id="ARBA00022741"/>
    </source>
</evidence>
<dbReference type="InterPro" id="IPR011063">
    <property type="entry name" value="TilS/TtcA_N"/>
</dbReference>
<feature type="domain" description="tRNA(Ile)-lysidine synthase substrate-binding" evidence="9">
    <location>
        <begin position="264"/>
        <end position="316"/>
    </location>
</feature>
<dbReference type="InterPro" id="IPR012795">
    <property type="entry name" value="tRNA_Ile_lys_synt_N"/>
</dbReference>
<name>A0ABU2BI65_9MICC</name>
<comment type="subcellular location">
    <subcellularLocation>
        <location evidence="7">Cytoplasm</location>
    </subcellularLocation>
</comment>
<feature type="binding site" evidence="7">
    <location>
        <begin position="31"/>
        <end position="36"/>
    </location>
    <ligand>
        <name>ATP</name>
        <dbReference type="ChEBI" id="CHEBI:30616"/>
    </ligand>
</feature>
<evidence type="ECO:0000256" key="5">
    <source>
        <dbReference type="ARBA" id="ARBA00022840"/>
    </source>
</evidence>
<dbReference type="EC" id="6.3.4.19" evidence="7"/>
<dbReference type="EMBL" id="JAVDYI010000001">
    <property type="protein sequence ID" value="MDR7358344.1"/>
    <property type="molecule type" value="Genomic_DNA"/>
</dbReference>